<keyword evidence="4 6" id="KW-0378">Hydrolase</keyword>
<sequence>MIYFDSSAMIKLVLQEPESAAFREWVSEVRHETSISSSLIRVEVVRAASRYGADASARARSVLAGLETMPMTYALLDEAAALPLQVKSLDAIHLATAIRLRSELKAFVSYDKQLIAAASVVGLNVETPGAS</sequence>
<comment type="cofactor">
    <cofactor evidence="6">
        <name>Mg(2+)</name>
        <dbReference type="ChEBI" id="CHEBI:18420"/>
    </cofactor>
</comment>
<dbReference type="EC" id="3.1.-.-" evidence="6"/>
<protein>
    <recommendedName>
        <fullName evidence="6">Ribonuclease VapC</fullName>
        <shortName evidence="6">RNase VapC</shortName>
        <ecNumber evidence="6">3.1.-.-</ecNumber>
    </recommendedName>
    <alternativeName>
        <fullName evidence="6">Toxin VapC</fullName>
    </alternativeName>
</protein>
<name>A0ABP7TJ65_9PSEU</name>
<keyword evidence="6" id="KW-0800">Toxin</keyword>
<accession>A0ABP7TJ65</accession>
<comment type="similarity">
    <text evidence="6">Belongs to the PINc/VapC protein family.</text>
</comment>
<evidence type="ECO:0000256" key="6">
    <source>
        <dbReference type="HAMAP-Rule" id="MF_00265"/>
    </source>
</evidence>
<keyword evidence="5 6" id="KW-0460">Magnesium</keyword>
<gene>
    <name evidence="6" type="primary">vapC</name>
    <name evidence="8" type="ORF">GCM10022247_60090</name>
</gene>
<feature type="binding site" evidence="6">
    <location>
        <position position="90"/>
    </location>
    <ligand>
        <name>Mg(2+)</name>
        <dbReference type="ChEBI" id="CHEBI:18420"/>
    </ligand>
</feature>
<dbReference type="CDD" id="cd09874">
    <property type="entry name" value="PIN_MT3492-like"/>
    <property type="match status" value="1"/>
</dbReference>
<evidence type="ECO:0000256" key="4">
    <source>
        <dbReference type="ARBA" id="ARBA00022801"/>
    </source>
</evidence>
<keyword evidence="1 6" id="KW-1277">Toxin-antitoxin system</keyword>
<dbReference type="InterPro" id="IPR029060">
    <property type="entry name" value="PIN-like_dom_sf"/>
</dbReference>
<keyword evidence="9" id="KW-1185">Reference proteome</keyword>
<evidence type="ECO:0000256" key="3">
    <source>
        <dbReference type="ARBA" id="ARBA00022723"/>
    </source>
</evidence>
<dbReference type="InterPro" id="IPR022907">
    <property type="entry name" value="VapC_family"/>
</dbReference>
<dbReference type="SUPFAM" id="SSF88723">
    <property type="entry name" value="PIN domain-like"/>
    <property type="match status" value="1"/>
</dbReference>
<feature type="binding site" evidence="6">
    <location>
        <position position="5"/>
    </location>
    <ligand>
        <name>Mg(2+)</name>
        <dbReference type="ChEBI" id="CHEBI:18420"/>
    </ligand>
</feature>
<dbReference type="EMBL" id="BAABAL010000019">
    <property type="protein sequence ID" value="GAA4027092.1"/>
    <property type="molecule type" value="Genomic_DNA"/>
</dbReference>
<evidence type="ECO:0000256" key="1">
    <source>
        <dbReference type="ARBA" id="ARBA00022649"/>
    </source>
</evidence>
<dbReference type="Proteomes" id="UP001501747">
    <property type="component" value="Unassembled WGS sequence"/>
</dbReference>
<proteinExistence type="inferred from homology"/>
<evidence type="ECO:0000313" key="9">
    <source>
        <dbReference type="Proteomes" id="UP001501747"/>
    </source>
</evidence>
<evidence type="ECO:0000259" key="7">
    <source>
        <dbReference type="Pfam" id="PF01850"/>
    </source>
</evidence>
<evidence type="ECO:0000256" key="5">
    <source>
        <dbReference type="ARBA" id="ARBA00022842"/>
    </source>
</evidence>
<dbReference type="Pfam" id="PF01850">
    <property type="entry name" value="PIN"/>
    <property type="match status" value="1"/>
</dbReference>
<dbReference type="InterPro" id="IPR002716">
    <property type="entry name" value="PIN_dom"/>
</dbReference>
<evidence type="ECO:0000256" key="2">
    <source>
        <dbReference type="ARBA" id="ARBA00022722"/>
    </source>
</evidence>
<reference evidence="9" key="1">
    <citation type="journal article" date="2019" name="Int. J. Syst. Evol. Microbiol.">
        <title>The Global Catalogue of Microorganisms (GCM) 10K type strain sequencing project: providing services to taxonomists for standard genome sequencing and annotation.</title>
        <authorList>
            <consortium name="The Broad Institute Genomics Platform"/>
            <consortium name="The Broad Institute Genome Sequencing Center for Infectious Disease"/>
            <person name="Wu L."/>
            <person name="Ma J."/>
        </authorList>
    </citation>
    <scope>NUCLEOTIDE SEQUENCE [LARGE SCALE GENOMIC DNA]</scope>
    <source>
        <strain evidence="9">JCM 17342</strain>
    </source>
</reference>
<evidence type="ECO:0000313" key="8">
    <source>
        <dbReference type="EMBL" id="GAA4027092.1"/>
    </source>
</evidence>
<dbReference type="HAMAP" id="MF_00265">
    <property type="entry name" value="VapC_Nob1"/>
    <property type="match status" value="1"/>
</dbReference>
<dbReference type="RefSeq" id="WP_344882101.1">
    <property type="nucleotide sequence ID" value="NZ_BAABAL010000019.1"/>
</dbReference>
<feature type="domain" description="PIN" evidence="7">
    <location>
        <begin position="2"/>
        <end position="117"/>
    </location>
</feature>
<organism evidence="8 9">
    <name type="scientific">Allokutzneria multivorans</name>
    <dbReference type="NCBI Taxonomy" id="1142134"/>
    <lineage>
        <taxon>Bacteria</taxon>
        <taxon>Bacillati</taxon>
        <taxon>Actinomycetota</taxon>
        <taxon>Actinomycetes</taxon>
        <taxon>Pseudonocardiales</taxon>
        <taxon>Pseudonocardiaceae</taxon>
        <taxon>Allokutzneria</taxon>
    </lineage>
</organism>
<dbReference type="Gene3D" id="3.40.50.1010">
    <property type="entry name" value="5'-nuclease"/>
    <property type="match status" value="1"/>
</dbReference>
<comment type="caution">
    <text evidence="8">The sequence shown here is derived from an EMBL/GenBank/DDBJ whole genome shotgun (WGS) entry which is preliminary data.</text>
</comment>
<keyword evidence="2 6" id="KW-0540">Nuclease</keyword>
<comment type="function">
    <text evidence="6">Toxic component of a toxin-antitoxin (TA) system. An RNase.</text>
</comment>
<keyword evidence="3 6" id="KW-0479">Metal-binding</keyword>